<dbReference type="AlphaFoldDB" id="A0A9P0PJX4"/>
<dbReference type="Proteomes" id="UP001152888">
    <property type="component" value="Unassembled WGS sequence"/>
</dbReference>
<evidence type="ECO:0000256" key="1">
    <source>
        <dbReference type="SAM" id="SignalP"/>
    </source>
</evidence>
<dbReference type="EMBL" id="CAKOFQ010007007">
    <property type="protein sequence ID" value="CAH1986850.1"/>
    <property type="molecule type" value="Genomic_DNA"/>
</dbReference>
<evidence type="ECO:0000313" key="2">
    <source>
        <dbReference type="EMBL" id="CAH1986850.1"/>
    </source>
</evidence>
<gene>
    <name evidence="2" type="ORF">ACAOBT_LOCUS17482</name>
</gene>
<feature type="chain" id="PRO_5040136158" evidence="1">
    <location>
        <begin position="21"/>
        <end position="242"/>
    </location>
</feature>
<keyword evidence="3" id="KW-1185">Reference proteome</keyword>
<keyword evidence="1" id="KW-0732">Signal</keyword>
<sequence>MISFRVPLVLCALIFGQSLASTVQSSTELEGKEIDAIIKIVDSLEKLGDLAVEDTIKIVEYLLKNVHNLPETITNYVGKILAIVKKTADVVLDKVKSYAGKEAGVVIDCAKAAGKTAIVDYSSSAKAASKCVNAEVEKVLVIIPDVVKQLDVILKKVEVITPGLKRCNGGSAKQALCLLAIVKKCQFAAKPLPKIVIDAYHKIKDAVSSLISSNKKCLVGVIKKTRDDALARLNAFGTCVHK</sequence>
<feature type="signal peptide" evidence="1">
    <location>
        <begin position="1"/>
        <end position="20"/>
    </location>
</feature>
<comment type="caution">
    <text evidence="2">The sequence shown here is derived from an EMBL/GenBank/DDBJ whole genome shotgun (WGS) entry which is preliminary data.</text>
</comment>
<reference evidence="2" key="1">
    <citation type="submission" date="2022-03" db="EMBL/GenBank/DDBJ databases">
        <authorList>
            <person name="Sayadi A."/>
        </authorList>
    </citation>
    <scope>NUCLEOTIDE SEQUENCE</scope>
</reference>
<protein>
    <submittedName>
        <fullName evidence="2">Uncharacterized protein</fullName>
    </submittedName>
</protein>
<organism evidence="2 3">
    <name type="scientific">Acanthoscelides obtectus</name>
    <name type="common">Bean weevil</name>
    <name type="synonym">Bruchus obtectus</name>
    <dbReference type="NCBI Taxonomy" id="200917"/>
    <lineage>
        <taxon>Eukaryota</taxon>
        <taxon>Metazoa</taxon>
        <taxon>Ecdysozoa</taxon>
        <taxon>Arthropoda</taxon>
        <taxon>Hexapoda</taxon>
        <taxon>Insecta</taxon>
        <taxon>Pterygota</taxon>
        <taxon>Neoptera</taxon>
        <taxon>Endopterygota</taxon>
        <taxon>Coleoptera</taxon>
        <taxon>Polyphaga</taxon>
        <taxon>Cucujiformia</taxon>
        <taxon>Chrysomeloidea</taxon>
        <taxon>Chrysomelidae</taxon>
        <taxon>Bruchinae</taxon>
        <taxon>Bruchini</taxon>
        <taxon>Acanthoscelides</taxon>
    </lineage>
</organism>
<dbReference type="OrthoDB" id="6748615at2759"/>
<name>A0A9P0PJX4_ACAOB</name>
<proteinExistence type="predicted"/>
<evidence type="ECO:0000313" key="3">
    <source>
        <dbReference type="Proteomes" id="UP001152888"/>
    </source>
</evidence>
<accession>A0A9P0PJX4</accession>